<name>A0A928VI43_9CYAN</name>
<evidence type="ECO:0000313" key="2">
    <source>
        <dbReference type="EMBL" id="MBE9029016.1"/>
    </source>
</evidence>
<keyword evidence="1" id="KW-0812">Transmembrane</keyword>
<proteinExistence type="predicted"/>
<keyword evidence="3" id="KW-1185">Reference proteome</keyword>
<evidence type="ECO:0000256" key="1">
    <source>
        <dbReference type="SAM" id="Phobius"/>
    </source>
</evidence>
<evidence type="ECO:0000313" key="3">
    <source>
        <dbReference type="Proteomes" id="UP000625316"/>
    </source>
</evidence>
<sequence>MKPANQQQHQPYANSTLNSIFLAWGITLIAILGVFATIESVTVNSESASQIAIMQP</sequence>
<dbReference type="Proteomes" id="UP000625316">
    <property type="component" value="Unassembled WGS sequence"/>
</dbReference>
<accession>A0A928VI43</accession>
<dbReference type="EMBL" id="JADEXQ010000010">
    <property type="protein sequence ID" value="MBE9029016.1"/>
    <property type="molecule type" value="Genomic_DNA"/>
</dbReference>
<keyword evidence="1" id="KW-0472">Membrane</keyword>
<dbReference type="RefSeq" id="WP_264323836.1">
    <property type="nucleotide sequence ID" value="NZ_JADEXQ010000010.1"/>
</dbReference>
<comment type="caution">
    <text evidence="2">The sequence shown here is derived from an EMBL/GenBank/DDBJ whole genome shotgun (WGS) entry which is preliminary data.</text>
</comment>
<dbReference type="AlphaFoldDB" id="A0A928VI43"/>
<organism evidence="2 3">
    <name type="scientific">Romeriopsis navalis LEGE 11480</name>
    <dbReference type="NCBI Taxonomy" id="2777977"/>
    <lineage>
        <taxon>Bacteria</taxon>
        <taxon>Bacillati</taxon>
        <taxon>Cyanobacteriota</taxon>
        <taxon>Cyanophyceae</taxon>
        <taxon>Leptolyngbyales</taxon>
        <taxon>Leptolyngbyaceae</taxon>
        <taxon>Romeriopsis</taxon>
        <taxon>Romeriopsis navalis</taxon>
    </lineage>
</organism>
<keyword evidence="1" id="KW-1133">Transmembrane helix</keyword>
<reference evidence="2" key="1">
    <citation type="submission" date="2020-10" db="EMBL/GenBank/DDBJ databases">
        <authorList>
            <person name="Castelo-Branco R."/>
            <person name="Eusebio N."/>
            <person name="Adriana R."/>
            <person name="Vieira A."/>
            <person name="Brugerolle De Fraissinette N."/>
            <person name="Rezende De Castro R."/>
            <person name="Schneider M.P."/>
            <person name="Vasconcelos V."/>
            <person name="Leao P.N."/>
        </authorList>
    </citation>
    <scope>NUCLEOTIDE SEQUENCE</scope>
    <source>
        <strain evidence="2">LEGE 11480</strain>
    </source>
</reference>
<gene>
    <name evidence="2" type="ORF">IQ266_04470</name>
</gene>
<feature type="transmembrane region" description="Helical" evidence="1">
    <location>
        <begin position="20"/>
        <end position="38"/>
    </location>
</feature>
<protein>
    <submittedName>
        <fullName evidence="2">Uncharacterized protein</fullName>
    </submittedName>
</protein>